<proteinExistence type="predicted"/>
<protein>
    <submittedName>
        <fullName evidence="1">Uncharacterized protein</fullName>
    </submittedName>
</protein>
<dbReference type="EMBL" id="FIGJ01000055">
    <property type="protein sequence ID" value="CYV13888.1"/>
    <property type="molecule type" value="Genomic_DNA"/>
</dbReference>
<organism evidence="1 2">
    <name type="scientific">Streptococcus suis</name>
    <dbReference type="NCBI Taxonomy" id="1307"/>
    <lineage>
        <taxon>Bacteria</taxon>
        <taxon>Bacillati</taxon>
        <taxon>Bacillota</taxon>
        <taxon>Bacilli</taxon>
        <taxon>Lactobacillales</taxon>
        <taxon>Streptococcaceae</taxon>
        <taxon>Streptococcus</taxon>
    </lineage>
</organism>
<reference evidence="1 2" key="1">
    <citation type="submission" date="2016-02" db="EMBL/GenBank/DDBJ databases">
        <authorList>
            <consortium name="Pathogen Informatics"/>
        </authorList>
    </citation>
    <scope>NUCLEOTIDE SEQUENCE [LARGE SCALE GENOMIC DNA]</scope>
    <source>
        <strain evidence="1 2">LSS32</strain>
    </source>
</reference>
<accession>A0A0Z8HAX8</accession>
<name>A0A0Z8HAX8_STRSU</name>
<dbReference type="Proteomes" id="UP000072618">
    <property type="component" value="Unassembled WGS sequence"/>
</dbReference>
<dbReference type="AlphaFoldDB" id="A0A0Z8HAX8"/>
<evidence type="ECO:0000313" key="2">
    <source>
        <dbReference type="Proteomes" id="UP000072618"/>
    </source>
</evidence>
<sequence>MRPKRYPYSGKLKASTMDIVKAWEKAYSAYRVKGQKRQEKAEQELDKATQRLYQPKLERRRGWKNSIRLNRQQK</sequence>
<gene>
    <name evidence="1" type="ORF">ERS132394_02376</name>
</gene>
<evidence type="ECO:0000313" key="1">
    <source>
        <dbReference type="EMBL" id="CYV13888.1"/>
    </source>
</evidence>